<feature type="domain" description="Reverse transcriptase" evidence="1">
    <location>
        <begin position="51"/>
        <end position="276"/>
    </location>
</feature>
<comment type="caution">
    <text evidence="2">The sequence shown here is derived from an EMBL/GenBank/DDBJ whole genome shotgun (WGS) entry which is preliminary data.</text>
</comment>
<dbReference type="Proteomes" id="UP000433575">
    <property type="component" value="Unassembled WGS sequence"/>
</dbReference>
<dbReference type="SUPFAM" id="SSF56672">
    <property type="entry name" value="DNA/RNA polymerases"/>
    <property type="match status" value="1"/>
</dbReference>
<evidence type="ECO:0000259" key="1">
    <source>
        <dbReference type="PROSITE" id="PS50878"/>
    </source>
</evidence>
<keyword evidence="5" id="KW-1185">Reference proteome</keyword>
<evidence type="ECO:0000313" key="4">
    <source>
        <dbReference type="Proteomes" id="UP000433575"/>
    </source>
</evidence>
<accession>A0A6N7S4U0</accession>
<dbReference type="InterPro" id="IPR051083">
    <property type="entry name" value="GrpII_Intron_Splice-Mob/Def"/>
</dbReference>
<sequence>MNAARYFLRYYSPSQLHKIYTDKIRFQATVGMDRIVPRKFETNLDGNIELVSRKVLSGKYKFTRYRQVLISKGRGKEPRVISIPTIRDKLALSAYHRFLQSTFADVIDESLLHTVVGNITQAVLLGNYCGFVKIDITKFYSSINHELLLKKVRRKVRKKEAIKFLMDAITTDTIDSTGSAPDFKKNIRGVPEGLSISNILANIYLSDFKNKVCDNYDVSFYRYVDDILILCNPSEAESIKLFCIQTLKLDFDLEVNETKTISGETENGVPFLGYIFFRNRISIRPSAEEKIEKSIEELFRLRKKMKISEQLFIWKLNLRIAGCILDSKKYGWMFYYSQMTDLKILFHLDWLVEHFFRRYGFEKPKGLKKFVRVYHEITKNVSSSKYLINADKYSNEEKLKILSNIYGQSNFNREDQNLIAILFNATMFKEVQRLEYDIQNFS</sequence>
<dbReference type="PANTHER" id="PTHR34047:SF8">
    <property type="entry name" value="PROTEIN YKFC"/>
    <property type="match status" value="1"/>
</dbReference>
<reference evidence="4 5" key="1">
    <citation type="journal article" date="2019" name="Nat. Med.">
        <title>A library of human gut bacterial isolates paired with longitudinal multiomics data enables mechanistic microbiome research.</title>
        <authorList>
            <person name="Poyet M."/>
            <person name="Groussin M."/>
            <person name="Gibbons S.M."/>
            <person name="Avila-Pacheco J."/>
            <person name="Jiang X."/>
            <person name="Kearney S.M."/>
            <person name="Perrotta A.R."/>
            <person name="Berdy B."/>
            <person name="Zhao S."/>
            <person name="Lieberman T.D."/>
            <person name="Swanson P.K."/>
            <person name="Smith M."/>
            <person name="Roesemann S."/>
            <person name="Alexander J.E."/>
            <person name="Rich S.A."/>
            <person name="Livny J."/>
            <person name="Vlamakis H."/>
            <person name="Clish C."/>
            <person name="Bullock K."/>
            <person name="Deik A."/>
            <person name="Scott J."/>
            <person name="Pierce K.A."/>
            <person name="Xavier R.J."/>
            <person name="Alm E.J."/>
        </authorList>
    </citation>
    <scope>NUCLEOTIDE SEQUENCE [LARGE SCALE GENOMIC DNA]</scope>
    <source>
        <strain evidence="2 4">BIOML-A4</strain>
        <strain evidence="3 5">BIOML-A5</strain>
    </source>
</reference>
<dbReference type="PANTHER" id="PTHR34047">
    <property type="entry name" value="NUCLEAR INTRON MATURASE 1, MITOCHONDRIAL-RELATED"/>
    <property type="match status" value="1"/>
</dbReference>
<proteinExistence type="predicted"/>
<protein>
    <recommendedName>
        <fullName evidence="1">Reverse transcriptase domain-containing protein</fullName>
    </recommendedName>
</protein>
<gene>
    <name evidence="3" type="ORF">GKD88_05980</name>
    <name evidence="2" type="ORF">GKE08_03195</name>
</gene>
<dbReference type="EMBL" id="WKPI01000007">
    <property type="protein sequence ID" value="MSC32665.1"/>
    <property type="molecule type" value="Genomic_DNA"/>
</dbReference>
<evidence type="ECO:0000313" key="2">
    <source>
        <dbReference type="EMBL" id="MSA88326.1"/>
    </source>
</evidence>
<dbReference type="Pfam" id="PF00078">
    <property type="entry name" value="RVT_1"/>
    <property type="match status" value="1"/>
</dbReference>
<dbReference type="InterPro" id="IPR043502">
    <property type="entry name" value="DNA/RNA_pol_sf"/>
</dbReference>
<dbReference type="AlphaFoldDB" id="A0A6N7S4U0"/>
<dbReference type="PROSITE" id="PS50878">
    <property type="entry name" value="RT_POL"/>
    <property type="match status" value="1"/>
</dbReference>
<organism evidence="2 4">
    <name type="scientific">Holdemania massiliensis</name>
    <dbReference type="NCBI Taxonomy" id="1468449"/>
    <lineage>
        <taxon>Bacteria</taxon>
        <taxon>Bacillati</taxon>
        <taxon>Bacillota</taxon>
        <taxon>Erysipelotrichia</taxon>
        <taxon>Erysipelotrichales</taxon>
        <taxon>Erysipelotrichaceae</taxon>
        <taxon>Holdemania</taxon>
    </lineage>
</organism>
<dbReference type="OrthoDB" id="9793236at2"/>
<evidence type="ECO:0000313" key="3">
    <source>
        <dbReference type="EMBL" id="MSC32665.1"/>
    </source>
</evidence>
<evidence type="ECO:0000313" key="5">
    <source>
        <dbReference type="Proteomes" id="UP000480929"/>
    </source>
</evidence>
<dbReference type="EMBL" id="WKPJ01000003">
    <property type="protein sequence ID" value="MSA88326.1"/>
    <property type="molecule type" value="Genomic_DNA"/>
</dbReference>
<dbReference type="RefSeq" id="WP_154237923.1">
    <property type="nucleotide sequence ID" value="NZ_WKPI01000007.1"/>
</dbReference>
<dbReference type="InterPro" id="IPR000477">
    <property type="entry name" value="RT_dom"/>
</dbReference>
<dbReference type="Proteomes" id="UP000480929">
    <property type="component" value="Unassembled WGS sequence"/>
</dbReference>
<name>A0A6N7S4U0_9FIRM</name>